<proteinExistence type="predicted"/>
<dbReference type="InterPro" id="IPR001611">
    <property type="entry name" value="Leu-rich_rpt"/>
</dbReference>
<dbReference type="Gene3D" id="3.80.10.10">
    <property type="entry name" value="Ribonuclease Inhibitor"/>
    <property type="match status" value="1"/>
</dbReference>
<reference evidence="3" key="1">
    <citation type="journal article" date="2015" name="Nature">
        <title>Complex archaea that bridge the gap between prokaryotes and eukaryotes.</title>
        <authorList>
            <person name="Spang A."/>
            <person name="Saw J.H."/>
            <person name="Jorgensen S.L."/>
            <person name="Zaremba-Niedzwiedzka K."/>
            <person name="Martijn J."/>
            <person name="Lind A.E."/>
            <person name="van Eijk R."/>
            <person name="Schleper C."/>
            <person name="Guy L."/>
            <person name="Ettema T.J."/>
        </authorList>
    </citation>
    <scope>NUCLEOTIDE SEQUENCE</scope>
</reference>
<evidence type="ECO:0000313" key="3">
    <source>
        <dbReference type="EMBL" id="KKN59095.1"/>
    </source>
</evidence>
<dbReference type="InterPro" id="IPR050216">
    <property type="entry name" value="LRR_domain-containing"/>
</dbReference>
<dbReference type="SUPFAM" id="SSF52058">
    <property type="entry name" value="L domain-like"/>
    <property type="match status" value="1"/>
</dbReference>
<accession>A0A0F9RRH6</accession>
<dbReference type="PANTHER" id="PTHR48051">
    <property type="match status" value="1"/>
</dbReference>
<protein>
    <recommendedName>
        <fullName evidence="4">Leucine-rich repeat domain-containing protein</fullName>
    </recommendedName>
</protein>
<evidence type="ECO:0000256" key="2">
    <source>
        <dbReference type="ARBA" id="ARBA00022737"/>
    </source>
</evidence>
<dbReference type="PROSITE" id="PS51450">
    <property type="entry name" value="LRR"/>
    <property type="match status" value="1"/>
</dbReference>
<gene>
    <name evidence="3" type="ORF">LCGC14_0545380</name>
</gene>
<dbReference type="InterPro" id="IPR016024">
    <property type="entry name" value="ARM-type_fold"/>
</dbReference>
<dbReference type="SMART" id="SM00369">
    <property type="entry name" value="LRR_TYP"/>
    <property type="match status" value="3"/>
</dbReference>
<dbReference type="PANTHER" id="PTHR48051:SF1">
    <property type="entry name" value="RAS SUPPRESSOR PROTEIN 1"/>
    <property type="match status" value="1"/>
</dbReference>
<dbReference type="EMBL" id="LAZR01000739">
    <property type="protein sequence ID" value="KKN59095.1"/>
    <property type="molecule type" value="Genomic_DNA"/>
</dbReference>
<evidence type="ECO:0008006" key="4">
    <source>
        <dbReference type="Google" id="ProtNLM"/>
    </source>
</evidence>
<dbReference type="Pfam" id="PF13855">
    <property type="entry name" value="LRR_8"/>
    <property type="match status" value="1"/>
</dbReference>
<dbReference type="AlphaFoldDB" id="A0A0F9RRH6"/>
<organism evidence="3">
    <name type="scientific">marine sediment metagenome</name>
    <dbReference type="NCBI Taxonomy" id="412755"/>
    <lineage>
        <taxon>unclassified sequences</taxon>
        <taxon>metagenomes</taxon>
        <taxon>ecological metagenomes</taxon>
    </lineage>
</organism>
<keyword evidence="1" id="KW-0433">Leucine-rich repeat</keyword>
<sequence length="328" mass="38259">MSEFLTPEQINTNFFDGKLNRDKAAELLISLIEGNDDTDVRVRSIKALEKMELQNKQIFKILESYLISDEAAILRATAAEYLIQNFLEESISPLNWVIQHDTSPLILKIFLDNLNKFDNIKFELISKKLHTRETEFASKIGIVLEESRFFLDLEALFAVDKGNYKLDPKSYTTYQNIADVKGGEPWLVINNKHVVSLNFNYFKWNFIKENPDLIDSLTKLIDLDFYICSLKKYSYENLTLSIIPESIGSLIYLERLNLRRNGLTKIPSSIKKLTRLKELDLSYNHFKEIPQVIRALHSLKKLNIKRNRVHVIPESLLTHLYSLESFYF</sequence>
<keyword evidence="2" id="KW-0677">Repeat</keyword>
<dbReference type="SUPFAM" id="SSF48371">
    <property type="entry name" value="ARM repeat"/>
    <property type="match status" value="1"/>
</dbReference>
<dbReference type="GO" id="GO:0005737">
    <property type="term" value="C:cytoplasm"/>
    <property type="evidence" value="ECO:0007669"/>
    <property type="project" value="TreeGrafter"/>
</dbReference>
<dbReference type="InterPro" id="IPR032675">
    <property type="entry name" value="LRR_dom_sf"/>
</dbReference>
<dbReference type="InterPro" id="IPR003591">
    <property type="entry name" value="Leu-rich_rpt_typical-subtyp"/>
</dbReference>
<comment type="caution">
    <text evidence="3">The sequence shown here is derived from an EMBL/GenBank/DDBJ whole genome shotgun (WGS) entry which is preliminary data.</text>
</comment>
<name>A0A0F9RRH6_9ZZZZ</name>
<evidence type="ECO:0000256" key="1">
    <source>
        <dbReference type="ARBA" id="ARBA00022614"/>
    </source>
</evidence>